<protein>
    <submittedName>
        <fullName evidence="2">Lipid A deacylase LpxR family protein</fullName>
    </submittedName>
</protein>
<dbReference type="Proteomes" id="UP000320948">
    <property type="component" value="Unassembled WGS sequence"/>
</dbReference>
<organism evidence="2 3">
    <name type="scientific">Blastochloris viridis</name>
    <name type="common">Rhodopseudomonas viridis</name>
    <dbReference type="NCBI Taxonomy" id="1079"/>
    <lineage>
        <taxon>Bacteria</taxon>
        <taxon>Pseudomonadati</taxon>
        <taxon>Pseudomonadota</taxon>
        <taxon>Alphaproteobacteria</taxon>
        <taxon>Hyphomicrobiales</taxon>
        <taxon>Blastochloridaceae</taxon>
        <taxon>Blastochloris</taxon>
    </lineage>
</organism>
<reference evidence="2 3" key="1">
    <citation type="journal article" date="2017" name="Nat. Commun.">
        <title>In situ click chemistry generation of cyclooxygenase-2 inhibitors.</title>
        <authorList>
            <person name="Bhardwaj A."/>
            <person name="Kaur J."/>
            <person name="Wuest M."/>
            <person name="Wuest F."/>
        </authorList>
    </citation>
    <scope>NUCLEOTIDE SEQUENCE [LARGE SCALE GENOMIC DNA]</scope>
    <source>
        <strain evidence="2">S2_018_000_R2_106</strain>
    </source>
</reference>
<dbReference type="AlphaFoldDB" id="A0A6N4R243"/>
<dbReference type="InterPro" id="IPR018707">
    <property type="entry name" value="LpxR"/>
</dbReference>
<evidence type="ECO:0000256" key="1">
    <source>
        <dbReference type="SAM" id="SignalP"/>
    </source>
</evidence>
<proteinExistence type="predicted"/>
<feature type="signal peptide" evidence="1">
    <location>
        <begin position="1"/>
        <end position="27"/>
    </location>
</feature>
<feature type="chain" id="PRO_5027086326" evidence="1">
    <location>
        <begin position="28"/>
        <end position="349"/>
    </location>
</feature>
<dbReference type="EMBL" id="VAFM01000001">
    <property type="protein sequence ID" value="TKW61080.1"/>
    <property type="molecule type" value="Genomic_DNA"/>
</dbReference>
<keyword evidence="1" id="KW-0732">Signal</keyword>
<comment type="caution">
    <text evidence="2">The sequence shown here is derived from an EMBL/GenBank/DDBJ whole genome shotgun (WGS) entry which is preliminary data.</text>
</comment>
<sequence>MKKLRTAFKPFYFMVLGFSLILPNAFGENPFPGQISEDADQFVTLTSENDKFFGNSDRNYTNGAQINYTRLSEKPEGLANWLDEKLPFLDFNGPVATSYTFGHQFFTPDNAGRPYAQPGQQPFSGFLYGKVGITSYKPEHTDSYELTAGMIGPSAQGEFVQKTYHEAFDYYKPNGWDYYQLKDEPILNLSFVRRHPAALEWKGSALGLDWFADAAPHYGFAVGNAYDYANAGGIVRFGPASAQSIDFPALSVPGLPGGTTFTKTGNWFDWYVFAGLDGRAVARNIFLDGNTWQDSWSVDRKVLVGNATAGVTVVTGKVRSSLALTQESKTYKTQPENHVFGAINVGYRF</sequence>
<evidence type="ECO:0000313" key="3">
    <source>
        <dbReference type="Proteomes" id="UP000320948"/>
    </source>
</evidence>
<accession>A0A6N4R243</accession>
<name>A0A6N4R243_BLAVI</name>
<dbReference type="Pfam" id="PF09982">
    <property type="entry name" value="LpxR"/>
    <property type="match status" value="1"/>
</dbReference>
<dbReference type="InterPro" id="IPR037107">
    <property type="entry name" value="Put_OMP_sf"/>
</dbReference>
<gene>
    <name evidence="2" type="ORF">DI628_00160</name>
</gene>
<evidence type="ECO:0000313" key="2">
    <source>
        <dbReference type="EMBL" id="TKW61080.1"/>
    </source>
</evidence>
<dbReference type="Gene3D" id="2.40.128.140">
    <property type="entry name" value="Outer membrane protein"/>
    <property type="match status" value="1"/>
</dbReference>